<evidence type="ECO:0000313" key="2">
    <source>
        <dbReference type="Proteomes" id="UP001234178"/>
    </source>
</evidence>
<reference evidence="1 2" key="1">
    <citation type="journal article" date="2023" name="Nucleic Acids Res.">
        <title>The hologenome of Daphnia magna reveals possible DNA methylation and microbiome-mediated evolution of the host genome.</title>
        <authorList>
            <person name="Chaturvedi A."/>
            <person name="Li X."/>
            <person name="Dhandapani V."/>
            <person name="Marshall H."/>
            <person name="Kissane S."/>
            <person name="Cuenca-Cambronero M."/>
            <person name="Asole G."/>
            <person name="Calvet F."/>
            <person name="Ruiz-Romero M."/>
            <person name="Marangio P."/>
            <person name="Guigo R."/>
            <person name="Rago D."/>
            <person name="Mirbahai L."/>
            <person name="Eastwood N."/>
            <person name="Colbourne J.K."/>
            <person name="Zhou J."/>
            <person name="Mallon E."/>
            <person name="Orsini L."/>
        </authorList>
    </citation>
    <scope>NUCLEOTIDE SEQUENCE [LARGE SCALE GENOMIC DNA]</scope>
    <source>
        <strain evidence="1">LRV0_1</strain>
    </source>
</reference>
<sequence length="86" mass="9271">MDSTWFLTNGLHLFGSPLIHPSATSKSDHRAANNELNSSSLGNVTFFFGSGTTLVLLVRKWMSGVCDGADICYPCDSNETESNQNG</sequence>
<proteinExistence type="predicted"/>
<dbReference type="EMBL" id="JAOYFB010000004">
    <property type="protein sequence ID" value="KAK4013594.1"/>
    <property type="molecule type" value="Genomic_DNA"/>
</dbReference>
<gene>
    <name evidence="1" type="ORF">OUZ56_026147</name>
</gene>
<comment type="caution">
    <text evidence="1">The sequence shown here is derived from an EMBL/GenBank/DDBJ whole genome shotgun (WGS) entry which is preliminary data.</text>
</comment>
<protein>
    <submittedName>
        <fullName evidence="1">Uncharacterized protein</fullName>
    </submittedName>
</protein>
<dbReference type="Proteomes" id="UP001234178">
    <property type="component" value="Unassembled WGS sequence"/>
</dbReference>
<evidence type="ECO:0000313" key="1">
    <source>
        <dbReference type="EMBL" id="KAK4013594.1"/>
    </source>
</evidence>
<keyword evidence="2" id="KW-1185">Reference proteome</keyword>
<accession>A0ABQ9ZKX0</accession>
<name>A0ABQ9ZKX0_9CRUS</name>
<organism evidence="1 2">
    <name type="scientific">Daphnia magna</name>
    <dbReference type="NCBI Taxonomy" id="35525"/>
    <lineage>
        <taxon>Eukaryota</taxon>
        <taxon>Metazoa</taxon>
        <taxon>Ecdysozoa</taxon>
        <taxon>Arthropoda</taxon>
        <taxon>Crustacea</taxon>
        <taxon>Branchiopoda</taxon>
        <taxon>Diplostraca</taxon>
        <taxon>Cladocera</taxon>
        <taxon>Anomopoda</taxon>
        <taxon>Daphniidae</taxon>
        <taxon>Daphnia</taxon>
    </lineage>
</organism>